<name>A0ABN9RE55_9DINO</name>
<feature type="non-terminal residue" evidence="2">
    <location>
        <position position="1"/>
    </location>
</feature>
<feature type="non-terminal residue" evidence="2">
    <location>
        <position position="70"/>
    </location>
</feature>
<protein>
    <submittedName>
        <fullName evidence="2">Uncharacterized protein</fullName>
    </submittedName>
</protein>
<accession>A0ABN9RE55</accession>
<dbReference type="Proteomes" id="UP001189429">
    <property type="component" value="Unassembled WGS sequence"/>
</dbReference>
<evidence type="ECO:0000313" key="2">
    <source>
        <dbReference type="EMBL" id="CAK0817266.1"/>
    </source>
</evidence>
<gene>
    <name evidence="2" type="ORF">PCOR1329_LOCUS19916</name>
</gene>
<comment type="caution">
    <text evidence="2">The sequence shown here is derived from an EMBL/GenBank/DDBJ whole genome shotgun (WGS) entry which is preliminary data.</text>
</comment>
<feature type="region of interest" description="Disordered" evidence="1">
    <location>
        <begin position="1"/>
        <end position="70"/>
    </location>
</feature>
<evidence type="ECO:0000313" key="3">
    <source>
        <dbReference type="Proteomes" id="UP001189429"/>
    </source>
</evidence>
<feature type="compositionally biased region" description="Basic and acidic residues" evidence="1">
    <location>
        <begin position="35"/>
        <end position="47"/>
    </location>
</feature>
<sequence>AARRQVAGQGHRGEGSEQAARPGPGPRPCPCAFRRWSDVGVRFDHEQSTTGGRRRSFAAGRRHSQQARDQ</sequence>
<reference evidence="2" key="1">
    <citation type="submission" date="2023-10" db="EMBL/GenBank/DDBJ databases">
        <authorList>
            <person name="Chen Y."/>
            <person name="Shah S."/>
            <person name="Dougan E. K."/>
            <person name="Thang M."/>
            <person name="Chan C."/>
        </authorList>
    </citation>
    <scope>NUCLEOTIDE SEQUENCE [LARGE SCALE GENOMIC DNA]</scope>
</reference>
<dbReference type="EMBL" id="CAUYUJ010006408">
    <property type="protein sequence ID" value="CAK0817266.1"/>
    <property type="molecule type" value="Genomic_DNA"/>
</dbReference>
<evidence type="ECO:0000256" key="1">
    <source>
        <dbReference type="SAM" id="MobiDB-lite"/>
    </source>
</evidence>
<organism evidence="2 3">
    <name type="scientific">Prorocentrum cordatum</name>
    <dbReference type="NCBI Taxonomy" id="2364126"/>
    <lineage>
        <taxon>Eukaryota</taxon>
        <taxon>Sar</taxon>
        <taxon>Alveolata</taxon>
        <taxon>Dinophyceae</taxon>
        <taxon>Prorocentrales</taxon>
        <taxon>Prorocentraceae</taxon>
        <taxon>Prorocentrum</taxon>
    </lineage>
</organism>
<proteinExistence type="predicted"/>
<keyword evidence="3" id="KW-1185">Reference proteome</keyword>
<feature type="compositionally biased region" description="Basic residues" evidence="1">
    <location>
        <begin position="52"/>
        <end position="70"/>
    </location>
</feature>